<dbReference type="AlphaFoldDB" id="A0A1Y1X189"/>
<feature type="non-terminal residue" evidence="1">
    <location>
        <position position="1"/>
    </location>
</feature>
<evidence type="ECO:0000313" key="2">
    <source>
        <dbReference type="Proteomes" id="UP000193944"/>
    </source>
</evidence>
<proteinExistence type="predicted"/>
<feature type="non-terminal residue" evidence="1">
    <location>
        <position position="64"/>
    </location>
</feature>
<organism evidence="1 2">
    <name type="scientific">Anaeromyces robustus</name>
    <dbReference type="NCBI Taxonomy" id="1754192"/>
    <lineage>
        <taxon>Eukaryota</taxon>
        <taxon>Fungi</taxon>
        <taxon>Fungi incertae sedis</taxon>
        <taxon>Chytridiomycota</taxon>
        <taxon>Chytridiomycota incertae sedis</taxon>
        <taxon>Neocallimastigomycetes</taxon>
        <taxon>Neocallimastigales</taxon>
        <taxon>Neocallimastigaceae</taxon>
        <taxon>Anaeromyces</taxon>
    </lineage>
</organism>
<keyword evidence="2" id="KW-1185">Reference proteome</keyword>
<dbReference type="EMBL" id="MCFG01000171">
    <property type="protein sequence ID" value="ORX79581.1"/>
    <property type="molecule type" value="Genomic_DNA"/>
</dbReference>
<comment type="caution">
    <text evidence="1">The sequence shown here is derived from an EMBL/GenBank/DDBJ whole genome shotgun (WGS) entry which is preliminary data.</text>
</comment>
<evidence type="ECO:0000313" key="1">
    <source>
        <dbReference type="EMBL" id="ORX79581.1"/>
    </source>
</evidence>
<accession>A0A1Y1X189</accession>
<sequence>YYMYYLHIYFLVSIDKHNILDLENQFYKNKNNDFKLLKTQSSDFRLLRQLKSSLLFRIYKIKSL</sequence>
<dbReference type="Proteomes" id="UP000193944">
    <property type="component" value="Unassembled WGS sequence"/>
</dbReference>
<name>A0A1Y1X189_9FUNG</name>
<reference evidence="1 2" key="2">
    <citation type="submission" date="2016-08" db="EMBL/GenBank/DDBJ databases">
        <title>Pervasive Adenine N6-methylation of Active Genes in Fungi.</title>
        <authorList>
            <consortium name="DOE Joint Genome Institute"/>
            <person name="Mondo S.J."/>
            <person name="Dannebaum R.O."/>
            <person name="Kuo R.C."/>
            <person name="Labutti K."/>
            <person name="Haridas S."/>
            <person name="Kuo A."/>
            <person name="Salamov A."/>
            <person name="Ahrendt S.R."/>
            <person name="Lipzen A."/>
            <person name="Sullivan W."/>
            <person name="Andreopoulos W.B."/>
            <person name="Clum A."/>
            <person name="Lindquist E."/>
            <person name="Daum C."/>
            <person name="Ramamoorthy G.K."/>
            <person name="Gryganskyi A."/>
            <person name="Culley D."/>
            <person name="Magnuson J.K."/>
            <person name="James T.Y."/>
            <person name="O'Malley M.A."/>
            <person name="Stajich J.E."/>
            <person name="Spatafora J.W."/>
            <person name="Visel A."/>
            <person name="Grigoriev I.V."/>
        </authorList>
    </citation>
    <scope>NUCLEOTIDE SEQUENCE [LARGE SCALE GENOMIC DNA]</scope>
    <source>
        <strain evidence="1 2">S4</strain>
    </source>
</reference>
<protein>
    <submittedName>
        <fullName evidence="1">Uncharacterized protein</fullName>
    </submittedName>
</protein>
<reference evidence="1 2" key="1">
    <citation type="submission" date="2016-08" db="EMBL/GenBank/DDBJ databases">
        <title>A Parts List for Fungal Cellulosomes Revealed by Comparative Genomics.</title>
        <authorList>
            <consortium name="DOE Joint Genome Institute"/>
            <person name="Haitjema C.H."/>
            <person name="Gilmore S.P."/>
            <person name="Henske J.K."/>
            <person name="Solomon K.V."/>
            <person name="De Groot R."/>
            <person name="Kuo A."/>
            <person name="Mondo S.J."/>
            <person name="Salamov A.A."/>
            <person name="Labutti K."/>
            <person name="Zhao Z."/>
            <person name="Chiniquy J."/>
            <person name="Barry K."/>
            <person name="Brewer H.M."/>
            <person name="Purvine S.O."/>
            <person name="Wright A.T."/>
            <person name="Boxma B."/>
            <person name="Van Alen T."/>
            <person name="Hackstein J.H."/>
            <person name="Baker S.E."/>
            <person name="Grigoriev I.V."/>
            <person name="O'Malley M.A."/>
        </authorList>
    </citation>
    <scope>NUCLEOTIDE SEQUENCE [LARGE SCALE GENOMIC DNA]</scope>
    <source>
        <strain evidence="1 2">S4</strain>
    </source>
</reference>
<gene>
    <name evidence="1" type="ORF">BCR32DRAFT_328089</name>
</gene>